<dbReference type="PIRSF" id="PIRSF009141">
    <property type="entry name" value="UCP009141"/>
    <property type="match status" value="1"/>
</dbReference>
<keyword evidence="2" id="KW-0472">Membrane</keyword>
<keyword evidence="2" id="KW-0812">Transmembrane</keyword>
<dbReference type="InterPro" id="IPR008535">
    <property type="entry name" value="DUF817"/>
</dbReference>
<reference evidence="3 4" key="1">
    <citation type="submission" date="2024-07" db="EMBL/GenBank/DDBJ databases">
        <title>Molecular mechanisms and environmental adaptations of flagellar loss and biofilm growth of Rhodanobacter under environmental stress.</title>
        <authorList>
            <person name="Chen M."/>
        </authorList>
    </citation>
    <scope>NUCLEOTIDE SEQUENCE [LARGE SCALE GENOMIC DNA]</scope>
    <source>
        <strain evidence="3 4">RS22</strain>
    </source>
</reference>
<dbReference type="Proteomes" id="UP001562159">
    <property type="component" value="Unassembled WGS sequence"/>
</dbReference>
<dbReference type="Pfam" id="PF05675">
    <property type="entry name" value="DUF817"/>
    <property type="match status" value="1"/>
</dbReference>
<feature type="transmembrane region" description="Helical" evidence="2">
    <location>
        <begin position="223"/>
        <end position="240"/>
    </location>
</feature>
<evidence type="ECO:0000313" key="3">
    <source>
        <dbReference type="EMBL" id="MEY2183470.1"/>
    </source>
</evidence>
<evidence type="ECO:0000256" key="1">
    <source>
        <dbReference type="SAM" id="MobiDB-lite"/>
    </source>
</evidence>
<feature type="transmembrane region" description="Helical" evidence="2">
    <location>
        <begin position="65"/>
        <end position="84"/>
    </location>
</feature>
<gene>
    <name evidence="3" type="ORF">AB7878_13685</name>
</gene>
<feature type="transmembrane region" description="Helical" evidence="2">
    <location>
        <begin position="128"/>
        <end position="149"/>
    </location>
</feature>
<evidence type="ECO:0000313" key="4">
    <source>
        <dbReference type="Proteomes" id="UP001562159"/>
    </source>
</evidence>
<evidence type="ECO:0000256" key="2">
    <source>
        <dbReference type="SAM" id="Phobius"/>
    </source>
</evidence>
<feature type="transmembrane region" description="Helical" evidence="2">
    <location>
        <begin position="183"/>
        <end position="203"/>
    </location>
</feature>
<feature type="transmembrane region" description="Helical" evidence="2">
    <location>
        <begin position="96"/>
        <end position="116"/>
    </location>
</feature>
<name>A0ABV4AU98_9GAMM</name>
<organism evidence="3 4">
    <name type="scientific">Rhodanobacter humi</name>
    <dbReference type="NCBI Taxonomy" id="1888173"/>
    <lineage>
        <taxon>Bacteria</taxon>
        <taxon>Pseudomonadati</taxon>
        <taxon>Pseudomonadota</taxon>
        <taxon>Gammaproteobacteria</taxon>
        <taxon>Lysobacterales</taxon>
        <taxon>Rhodanobacteraceae</taxon>
        <taxon>Rhodanobacter</taxon>
    </lineage>
</organism>
<accession>A0ABV4AU98</accession>
<sequence length="301" mass="34034">MFGLKQAAACLFGGLMVALLLASWRWYPRDAWLARYDFLTVAALAIQGILLAAKLESREEARVILLFHVVGTAMELFKTAVGSWNYPESSLLRLGGVPLFTGFMYAAVGSYIARAWRLFDFRFTRHPPFAATVALAVAIYLNFFSHHYLPDARPLLFVAVAWLFGPCRIHFRIRRTHRRMPLLLGFVLVALFIWLAENVGTFSHAWLYPTQRHGWHWVPFGKLGAWLLLMIISYVMVSALHRQRPGSGRNLPAALQFRDSSPPPCPQRPECSRRTARSPVTTPNWPRPSPTKGGARKTTSS</sequence>
<feature type="transmembrane region" description="Helical" evidence="2">
    <location>
        <begin position="155"/>
        <end position="171"/>
    </location>
</feature>
<feature type="transmembrane region" description="Helical" evidence="2">
    <location>
        <begin position="33"/>
        <end position="53"/>
    </location>
</feature>
<protein>
    <submittedName>
        <fullName evidence="3">DUF817 domain-containing protein</fullName>
    </submittedName>
</protein>
<keyword evidence="2" id="KW-1133">Transmembrane helix</keyword>
<feature type="region of interest" description="Disordered" evidence="1">
    <location>
        <begin position="251"/>
        <end position="301"/>
    </location>
</feature>
<keyword evidence="4" id="KW-1185">Reference proteome</keyword>
<feature type="transmembrane region" description="Helical" evidence="2">
    <location>
        <begin position="7"/>
        <end position="27"/>
    </location>
</feature>
<proteinExistence type="predicted"/>
<dbReference type="EMBL" id="JBGBPY010000001">
    <property type="protein sequence ID" value="MEY2183470.1"/>
    <property type="molecule type" value="Genomic_DNA"/>
</dbReference>
<comment type="caution">
    <text evidence="3">The sequence shown here is derived from an EMBL/GenBank/DDBJ whole genome shotgun (WGS) entry which is preliminary data.</text>
</comment>